<feature type="compositionally biased region" description="Low complexity" evidence="1">
    <location>
        <begin position="828"/>
        <end position="845"/>
    </location>
</feature>
<dbReference type="Proteomes" id="UP001320420">
    <property type="component" value="Unassembled WGS sequence"/>
</dbReference>
<dbReference type="EMBL" id="JAKJXP020000009">
    <property type="protein sequence ID" value="KAK7755978.1"/>
    <property type="molecule type" value="Genomic_DNA"/>
</dbReference>
<feature type="compositionally biased region" description="Low complexity" evidence="1">
    <location>
        <begin position="800"/>
        <end position="812"/>
    </location>
</feature>
<feature type="compositionally biased region" description="Polar residues" evidence="1">
    <location>
        <begin position="462"/>
        <end position="481"/>
    </location>
</feature>
<feature type="region of interest" description="Disordered" evidence="1">
    <location>
        <begin position="261"/>
        <end position="496"/>
    </location>
</feature>
<proteinExistence type="predicted"/>
<feature type="compositionally biased region" description="Low complexity" evidence="1">
    <location>
        <begin position="262"/>
        <end position="278"/>
    </location>
</feature>
<feature type="compositionally biased region" description="Basic and acidic residues" evidence="1">
    <location>
        <begin position="301"/>
        <end position="325"/>
    </location>
</feature>
<accession>A0AAN9V9F9</accession>
<keyword evidence="3" id="KW-1185">Reference proteome</keyword>
<feature type="region of interest" description="Disordered" evidence="1">
    <location>
        <begin position="791"/>
        <end position="933"/>
    </location>
</feature>
<feature type="compositionally biased region" description="Polar residues" evidence="1">
    <location>
        <begin position="913"/>
        <end position="929"/>
    </location>
</feature>
<evidence type="ECO:0000313" key="3">
    <source>
        <dbReference type="Proteomes" id="UP001320420"/>
    </source>
</evidence>
<feature type="compositionally biased region" description="Low complexity" evidence="1">
    <location>
        <begin position="656"/>
        <end position="667"/>
    </location>
</feature>
<comment type="caution">
    <text evidence="2">The sequence shown here is derived from an EMBL/GenBank/DDBJ whole genome shotgun (WGS) entry which is preliminary data.</text>
</comment>
<sequence>MSPPLSVSPEAAFIAASAASQIVTSDHDGHSESWYDQVGIAPSGEAAVVSPGALQLANNFVDQLLFNMIAVAGSTSLSALRAAVSDVLKPKLAKDAINQADEELREYLGGGEVEDLVGSPTTEPSSDWDLELAWKRARLRCMVYSSLGDLEEEDEDYYMEQEHLRADSDDISSESVSPAVAIFLTSILEFMGEQVLVISGQAAFNRLRVKYEKEFKDGSRSAGDVAERLVVEELDMERVALDRTIGRLWRAWKKRIRSTTEPNFSRPFSRSSISASSNLPHTRPGSMATFTDRASPSALLKDPDFAKEAEETRLEEESKLEDDNNNKSAAEIRPSAIPLPMGGNDVAEIEVPGLVSYSDDEGSDEEDREVTRGRPRPRSSILFFQHSNIETPVPTGSEPQAPAGPRRGRSNSLPTPAAQPYISPSQANTSTAPSAIDQQAQESLSKDQIAQYARDKVGSGPNGTASATPNIVHRSITTANRQKARRSRAAGDEGEIDEFEEAQILTTSRISIGGRSSPAVSEGGIGRPPSILIARSNSVGSARLINVQSPRSPSIGSRTGSWEVEYSRSTDISREGSICAPTPPIAEEQEQDQKLPQPISANEGKKRSGFVMPPNLDVNIASGANLRSRSPPKSVPSPSLVPPPIPAHTSTKVTILSTPTPRSSSLPENFDVPHRSNYRNAPLPTLPEKSAGRQTRGQTKTSTVPVTPQQGSPESAKFQRPKPADSPASSTSNKLKAFRNSEDSSPQRPTDIKRHFEELIHSDQTLQYTLTPEHMREASVSFAVVFSISSKSSPNKLAQSSKSSRSNKDGSSVIHMPQDSEDVNITTQRSQSRSRSSSQRSLSLSKSTGLNSHPPTDVIVSGKHTGPGSKPPVSMPMKSRSASTTSASTTRDARTPVDSTQDFAGFIRGTGPQGTPNRVRTGSVANARNDSPPVTVARSISSVNRSTSSLARARLQAREAAVTSSNGSSELIDFIRRGPQDSASNNPRIPRHVAPFRSTMDSDQLLMSGATGGKAVDAVLPNIRDSSQASTNVTDASAPSSFNSHSALLNKANKPTAYAPDNFDDEDMVPKRKQRRVRDPYAIDLSDEDDDLFDEVLPKPKPPKKEESLIDFLNSYEPPPEPESKPAMAPPMLPKKKSAPNLMQRLRAGAHSNSGSFGLTRRGSNVERISHQDSRSLHSRASTVNRGYTPIAVNIPPGADKYAPDLMPPPSRAQTSSSNRVPMKRYEARDAHSSATRTSDLASFLRESEPPPSMLASSDPPTNDKAGGGISRMFERRKKSTVF</sequence>
<feature type="compositionally biased region" description="Polar residues" evidence="1">
    <location>
        <begin position="692"/>
        <end position="713"/>
    </location>
</feature>
<feature type="compositionally biased region" description="Low complexity" evidence="1">
    <location>
        <begin position="879"/>
        <end position="890"/>
    </location>
</feature>
<feature type="region of interest" description="Disordered" evidence="1">
    <location>
        <begin position="1189"/>
        <end position="1283"/>
    </location>
</feature>
<name>A0AAN9V9F9_9PEZI</name>
<organism evidence="2 3">
    <name type="scientific">Diatrype stigma</name>
    <dbReference type="NCBI Taxonomy" id="117547"/>
    <lineage>
        <taxon>Eukaryota</taxon>
        <taxon>Fungi</taxon>
        <taxon>Dikarya</taxon>
        <taxon>Ascomycota</taxon>
        <taxon>Pezizomycotina</taxon>
        <taxon>Sordariomycetes</taxon>
        <taxon>Xylariomycetidae</taxon>
        <taxon>Xylariales</taxon>
        <taxon>Diatrypaceae</taxon>
        <taxon>Diatrype</taxon>
    </lineage>
</organism>
<gene>
    <name evidence="2" type="ORF">SLS62_001920</name>
</gene>
<evidence type="ECO:0000256" key="1">
    <source>
        <dbReference type="SAM" id="MobiDB-lite"/>
    </source>
</evidence>
<protein>
    <submittedName>
        <fullName evidence="2">Uncharacterized protein</fullName>
    </submittedName>
</protein>
<feature type="region of interest" description="Disordered" evidence="1">
    <location>
        <begin position="567"/>
        <end position="749"/>
    </location>
</feature>
<reference evidence="2 3" key="1">
    <citation type="submission" date="2024-02" db="EMBL/GenBank/DDBJ databases">
        <title>De novo assembly and annotation of 12 fungi associated with fruit tree decline syndrome in Ontario, Canada.</title>
        <authorList>
            <person name="Sulman M."/>
            <person name="Ellouze W."/>
            <person name="Ilyukhin E."/>
        </authorList>
    </citation>
    <scope>NUCLEOTIDE SEQUENCE [LARGE SCALE GENOMIC DNA]</scope>
    <source>
        <strain evidence="2 3">M11/M66-122</strain>
    </source>
</reference>
<evidence type="ECO:0000313" key="2">
    <source>
        <dbReference type="EMBL" id="KAK7755978.1"/>
    </source>
</evidence>
<feature type="compositionally biased region" description="Pro residues" evidence="1">
    <location>
        <begin position="633"/>
        <end position="646"/>
    </location>
</feature>
<feature type="compositionally biased region" description="Polar residues" evidence="1">
    <location>
        <begin position="422"/>
        <end position="448"/>
    </location>
</feature>
<feature type="compositionally biased region" description="Acidic residues" evidence="1">
    <location>
        <begin position="358"/>
        <end position="368"/>
    </location>
</feature>